<dbReference type="Gene3D" id="3.30.499.10">
    <property type="entry name" value="Aconitase, domain 3"/>
    <property type="match status" value="3"/>
</dbReference>
<dbReference type="EMBL" id="HG670879">
    <property type="protein sequence ID" value="CDI78506.1"/>
    <property type="molecule type" value="Genomic_DNA"/>
</dbReference>
<dbReference type="GO" id="GO:0051536">
    <property type="term" value="F:iron-sulfur cluster binding"/>
    <property type="evidence" value="ECO:0007669"/>
    <property type="project" value="UniProtKB-KW"/>
</dbReference>
<feature type="region of interest" description="Disordered" evidence="9">
    <location>
        <begin position="1"/>
        <end position="21"/>
    </location>
</feature>
<evidence type="ECO:0000313" key="13">
    <source>
        <dbReference type="Proteomes" id="UP000018050"/>
    </source>
</evidence>
<dbReference type="Proteomes" id="UP000018050">
    <property type="component" value="Unassembled WGS sequence"/>
</dbReference>
<dbReference type="InterPro" id="IPR036008">
    <property type="entry name" value="Aconitase_4Fe-4S_dom"/>
</dbReference>
<dbReference type="PANTHER" id="PTHR11670">
    <property type="entry name" value="ACONITASE/IRON-RESPONSIVE ELEMENT FAMILY MEMBER"/>
    <property type="match status" value="1"/>
</dbReference>
<dbReference type="GO" id="GO:0046872">
    <property type="term" value="F:metal ion binding"/>
    <property type="evidence" value="ECO:0007669"/>
    <property type="project" value="UniProtKB-KW"/>
</dbReference>
<feature type="domain" description="Aconitase/3-isopropylmalate dehydratase large subunit alpha/beta/alpha" evidence="10">
    <location>
        <begin position="93"/>
        <end position="526"/>
    </location>
</feature>
<dbReference type="FunFam" id="3.30.499.10:FF:000002">
    <property type="entry name" value="Aconitate hydratase"/>
    <property type="match status" value="1"/>
</dbReference>
<evidence type="ECO:0000313" key="12">
    <source>
        <dbReference type="EMBL" id="CDI78506.1"/>
    </source>
</evidence>
<evidence type="ECO:0000256" key="9">
    <source>
        <dbReference type="SAM" id="MobiDB-lite"/>
    </source>
</evidence>
<comment type="cofactor">
    <cofactor evidence="1">
        <name>[4Fe-4S] cluster</name>
        <dbReference type="ChEBI" id="CHEBI:49883"/>
    </cofactor>
</comment>
<evidence type="ECO:0000256" key="4">
    <source>
        <dbReference type="ARBA" id="ARBA00022723"/>
    </source>
</evidence>
<accession>U6GE51</accession>
<dbReference type="GeneID" id="25268832"/>
<keyword evidence="5" id="KW-0408">Iron</keyword>
<dbReference type="VEuPathDB" id="ToxoDB:EAH_00007620"/>
<dbReference type="InterPro" id="IPR018136">
    <property type="entry name" value="Aconitase_4Fe-4S_BS"/>
</dbReference>
<gene>
    <name evidence="12" type="ORF">EAH_00007620</name>
</gene>
<evidence type="ECO:0000256" key="2">
    <source>
        <dbReference type="ARBA" id="ARBA00007185"/>
    </source>
</evidence>
<keyword evidence="7" id="KW-0456">Lyase</keyword>
<reference evidence="12" key="1">
    <citation type="submission" date="2013-10" db="EMBL/GenBank/DDBJ databases">
        <title>Genomic analysis of the causative agents of coccidiosis in chickens.</title>
        <authorList>
            <person name="Reid A.J."/>
            <person name="Blake D."/>
            <person name="Billington K."/>
            <person name="Browne H."/>
            <person name="Dunn M."/>
            <person name="Hung S."/>
            <person name="Kawahara F."/>
            <person name="Miranda-Saavedra D."/>
            <person name="Mourier T."/>
            <person name="Nagra H."/>
            <person name="Otto T.D."/>
            <person name="Rawlings N."/>
            <person name="Sanchez A."/>
            <person name="Sanders M."/>
            <person name="Subramaniam C."/>
            <person name="Tay Y."/>
            <person name="Dear P."/>
            <person name="Doerig C."/>
            <person name="Gruber A."/>
            <person name="Parkinson J."/>
            <person name="Shirley M."/>
            <person name="Wan K.L."/>
            <person name="Berriman M."/>
            <person name="Tomley F."/>
            <person name="Pain A."/>
        </authorList>
    </citation>
    <scope>NUCLEOTIDE SEQUENCE</scope>
    <source>
        <strain evidence="12">Houghton</strain>
    </source>
</reference>
<dbReference type="Pfam" id="PF00694">
    <property type="entry name" value="Aconitase_C"/>
    <property type="match status" value="1"/>
</dbReference>
<dbReference type="AlphaFoldDB" id="U6GE51"/>
<dbReference type="PROSITE" id="PS00450">
    <property type="entry name" value="ACONITASE_1"/>
    <property type="match status" value="1"/>
</dbReference>
<dbReference type="InterPro" id="IPR001030">
    <property type="entry name" value="Acoase/IPM_deHydtase_lsu_aba"/>
</dbReference>
<dbReference type="OrthoDB" id="2279155at2759"/>
<dbReference type="Gene3D" id="3.20.19.10">
    <property type="entry name" value="Aconitase, domain 4"/>
    <property type="match status" value="2"/>
</dbReference>
<organism evidence="12 13">
    <name type="scientific">Eimeria acervulina</name>
    <name type="common">Coccidian parasite</name>
    <dbReference type="NCBI Taxonomy" id="5801"/>
    <lineage>
        <taxon>Eukaryota</taxon>
        <taxon>Sar</taxon>
        <taxon>Alveolata</taxon>
        <taxon>Apicomplexa</taxon>
        <taxon>Conoidasida</taxon>
        <taxon>Coccidia</taxon>
        <taxon>Eucoccidiorida</taxon>
        <taxon>Eimeriorina</taxon>
        <taxon>Eimeriidae</taxon>
        <taxon>Eimeria</taxon>
    </lineage>
</organism>
<name>U6GE51_EIMAC</name>
<dbReference type="SUPFAM" id="SSF52016">
    <property type="entry name" value="LeuD/IlvD-like"/>
    <property type="match status" value="1"/>
</dbReference>
<feature type="domain" description="Aconitase A/isopropylmalate dehydratase small subunit swivel" evidence="11">
    <location>
        <begin position="729"/>
        <end position="780"/>
    </location>
</feature>
<dbReference type="GO" id="GO:0003994">
    <property type="term" value="F:aconitate hydratase activity"/>
    <property type="evidence" value="ECO:0007669"/>
    <property type="project" value="UniProtKB-EC"/>
</dbReference>
<dbReference type="InterPro" id="IPR006249">
    <property type="entry name" value="Aconitase/IRP2"/>
</dbReference>
<comment type="catalytic activity">
    <reaction evidence="8">
        <text>citrate = D-threo-isocitrate</text>
        <dbReference type="Rhea" id="RHEA:10336"/>
        <dbReference type="ChEBI" id="CHEBI:15562"/>
        <dbReference type="ChEBI" id="CHEBI:16947"/>
        <dbReference type="EC" id="4.2.1.3"/>
    </reaction>
</comment>
<dbReference type="RefSeq" id="XP_013251267.1">
    <property type="nucleotide sequence ID" value="XM_013395813.1"/>
</dbReference>
<dbReference type="PRINTS" id="PR00415">
    <property type="entry name" value="ACONITASE"/>
</dbReference>
<keyword evidence="4" id="KW-0479">Metal-binding</keyword>
<dbReference type="InterPro" id="IPR015928">
    <property type="entry name" value="Aconitase/3IPM_dehydase_swvl"/>
</dbReference>
<keyword evidence="6" id="KW-0411">Iron-sulfur</keyword>
<reference evidence="12" key="2">
    <citation type="submission" date="2013-10" db="EMBL/GenBank/DDBJ databases">
        <authorList>
            <person name="Aslett M."/>
        </authorList>
    </citation>
    <scope>NUCLEOTIDE SEQUENCE</scope>
    <source>
        <strain evidence="12">Houghton</strain>
    </source>
</reference>
<evidence type="ECO:0000256" key="5">
    <source>
        <dbReference type="ARBA" id="ARBA00023004"/>
    </source>
</evidence>
<dbReference type="OMA" id="KWPETFG"/>
<evidence type="ECO:0000259" key="10">
    <source>
        <dbReference type="Pfam" id="PF00330"/>
    </source>
</evidence>
<sequence>MLDNSPPRPAENITCSRSHTGNGGANPYAHLLERLHGFDENIYNIQTLGKEKVSRLPHCIRVLLESAVRNCDGFLVTEVDVERILEWDTLVNKKTNRNTGPLDVPFIPARVILQDFTGVPCVVDLAAMRDAMVKLGSDPLKINPKVPVDLVIDHSVQVDKARSKDAVAYNEEIEMHRNSERFSFLKWAAKTFSQMLIVPPGSGIVHQVNLEYLARVVVTRNGVCFPDSLVGTDSHTTMIDGLGIVGWGVGGIEAEATMLGQPISMTLPPVLGVRLVGRLNPACTTTDLVLHVVRILRTRGVVDHFVEFFGEACATLSAPDRATLANMSPEFGATIGYFPPDEMTLKYLLSTGRSAGEVEKIKAYLLQQGMFRTYDKSEPEVSYTDVLEVDLSKIEPCVAGPKRPQDEVLLRNLKKEFIASLSAPTGFKGFGLKSEAVSCRVPLTFQGKTYELRQGSVVIAAITSCTNTSNPSVMVGAGLLARKAVELGLSVAPYIKTSLSPGSHVVQRYLEAAGLLQALEKLGFYLAGNRNFEGRVHPLTRANYLASPPLCVAFAIAGRVDIDFETEPLGIGTNGKEVFLRDIWPSPATVSEVVETVLLPSLFMEAYQNIQQGNESWRKLEAPEGALLKWPTNSTYIHRPPFFESLTVELDLMEPITKARCLLLLGDSITTDHISPAGRIEKNSPAGRYLLAKGVTLYRESHTPLIIIAEQPIKIRVDLIAYKLKYMCESGKEYGCGSSRDWAAKGVALLGVKAVIAESYERIHRSNLVGMGVLPLQFLEGESACSLGITGMEEFSIDLTIVGVNATVPVQLGDGRQFTAKCRLQTKVELEYFRNGGILQYVIRKAAAESSV</sequence>
<evidence type="ECO:0000256" key="8">
    <source>
        <dbReference type="ARBA" id="ARBA00023501"/>
    </source>
</evidence>
<dbReference type="Gene3D" id="6.10.190.10">
    <property type="match status" value="1"/>
</dbReference>
<evidence type="ECO:0000256" key="6">
    <source>
        <dbReference type="ARBA" id="ARBA00023014"/>
    </source>
</evidence>
<dbReference type="SUPFAM" id="SSF53732">
    <property type="entry name" value="Aconitase iron-sulfur domain"/>
    <property type="match status" value="1"/>
</dbReference>
<dbReference type="Pfam" id="PF00330">
    <property type="entry name" value="Aconitase"/>
    <property type="match status" value="2"/>
</dbReference>
<dbReference type="InterPro" id="IPR000573">
    <property type="entry name" value="AconitaseA/IPMdHydase_ssu_swvl"/>
</dbReference>
<dbReference type="EC" id="4.2.1.3" evidence="3"/>
<keyword evidence="13" id="KW-1185">Reference proteome</keyword>
<feature type="domain" description="Aconitase/3-isopropylmalate dehydratase large subunit alpha/beta/alpha" evidence="10">
    <location>
        <begin position="527"/>
        <end position="558"/>
    </location>
</feature>
<comment type="similarity">
    <text evidence="2">Belongs to the aconitase/IPM isomerase family.</text>
</comment>
<evidence type="ECO:0000256" key="3">
    <source>
        <dbReference type="ARBA" id="ARBA00012926"/>
    </source>
</evidence>
<evidence type="ECO:0000259" key="11">
    <source>
        <dbReference type="Pfam" id="PF00694"/>
    </source>
</evidence>
<protein>
    <recommendedName>
        <fullName evidence="3">aconitate hydratase</fullName>
        <ecNumber evidence="3">4.2.1.3</ecNumber>
    </recommendedName>
</protein>
<evidence type="ECO:0000256" key="7">
    <source>
        <dbReference type="ARBA" id="ARBA00023239"/>
    </source>
</evidence>
<dbReference type="InterPro" id="IPR015931">
    <property type="entry name" value="Acnase/IPM_dHydase_lsu_aba_1/3"/>
</dbReference>
<evidence type="ECO:0000256" key="1">
    <source>
        <dbReference type="ARBA" id="ARBA00001966"/>
    </source>
</evidence>
<proteinExistence type="inferred from homology"/>